<keyword evidence="4" id="KW-1015">Disulfide bond</keyword>
<reference evidence="8" key="1">
    <citation type="journal article" date="2020" name="mSystems">
        <title>Genome- and Community-Level Interaction Insights into Carbon Utilization and Element Cycling Functions of Hydrothermarchaeota in Hydrothermal Sediment.</title>
        <authorList>
            <person name="Zhou Z."/>
            <person name="Liu Y."/>
            <person name="Xu W."/>
            <person name="Pan J."/>
            <person name="Luo Z.H."/>
            <person name="Li M."/>
        </authorList>
    </citation>
    <scope>NUCLEOTIDE SEQUENCE [LARGE SCALE GENOMIC DNA]</scope>
    <source>
        <strain evidence="8">SpSt-556</strain>
    </source>
</reference>
<dbReference type="GO" id="GO:0016491">
    <property type="term" value="F:oxidoreductase activity"/>
    <property type="evidence" value="ECO:0007669"/>
    <property type="project" value="UniProtKB-KW"/>
</dbReference>
<evidence type="ECO:0000256" key="3">
    <source>
        <dbReference type="ARBA" id="ARBA00023002"/>
    </source>
</evidence>
<dbReference type="PANTHER" id="PTHR13887">
    <property type="entry name" value="GLUTATHIONE S-TRANSFERASE KAPPA"/>
    <property type="match status" value="1"/>
</dbReference>
<evidence type="ECO:0000256" key="4">
    <source>
        <dbReference type="ARBA" id="ARBA00023157"/>
    </source>
</evidence>
<keyword evidence="3" id="KW-0560">Oxidoreductase</keyword>
<proteinExistence type="inferred from homology"/>
<dbReference type="AlphaFoldDB" id="A0A7C4Q1G9"/>
<dbReference type="Gene3D" id="3.40.30.10">
    <property type="entry name" value="Glutaredoxin"/>
    <property type="match status" value="1"/>
</dbReference>
<keyword evidence="5" id="KW-0676">Redox-active center</keyword>
<accession>A0A7C4Q1G9</accession>
<evidence type="ECO:0000256" key="1">
    <source>
        <dbReference type="ARBA" id="ARBA00005791"/>
    </source>
</evidence>
<keyword evidence="6" id="KW-0812">Transmembrane</keyword>
<dbReference type="PANTHER" id="PTHR13887:SF14">
    <property type="entry name" value="DISULFIDE BOND FORMATION PROTEIN D"/>
    <property type="match status" value="1"/>
</dbReference>
<comment type="similarity">
    <text evidence="1">Belongs to the thioredoxin family. DsbA subfamily.</text>
</comment>
<protein>
    <submittedName>
        <fullName evidence="8">DsbA family protein</fullName>
    </submittedName>
</protein>
<evidence type="ECO:0000259" key="7">
    <source>
        <dbReference type="PROSITE" id="PS51352"/>
    </source>
</evidence>
<feature type="domain" description="Thioredoxin" evidence="7">
    <location>
        <begin position="80"/>
        <end position="275"/>
    </location>
</feature>
<organism evidence="8">
    <name type="scientific">Bellilinea caldifistulae</name>
    <dbReference type="NCBI Taxonomy" id="360411"/>
    <lineage>
        <taxon>Bacteria</taxon>
        <taxon>Bacillati</taxon>
        <taxon>Chloroflexota</taxon>
        <taxon>Anaerolineae</taxon>
        <taxon>Anaerolineales</taxon>
        <taxon>Anaerolineaceae</taxon>
        <taxon>Bellilinea</taxon>
    </lineage>
</organism>
<sequence length="280" mass="31277">MSDENSPTSIESLPAEAEAQTQAVSKRPGYSLPLVVVIAVLFFGVGILSGYLIWGQSLAQTNQALNDALSRAEAAEAVLQEIGMDVPGQPRPTRDPNEPIEVVRYPVTEQDNPAFGPADAPITIIEFSDFECPFCTRWHVEVWPKLQEAYGDKIRLVYRDFPLYSLHPNAAAAAEAANCAREQDRFWEYHDLLFAAEQGLSREAYEAYARQLNLDMDQFTTCLDEKRYESEVTADFEYARQLGIQSTPTFFINGVALIGAQPFEVFQEVIELELAGKLTK</sequence>
<keyword evidence="6" id="KW-0472">Membrane</keyword>
<keyword evidence="2" id="KW-0732">Signal</keyword>
<dbReference type="InterPro" id="IPR012336">
    <property type="entry name" value="Thioredoxin-like_fold"/>
</dbReference>
<dbReference type="InterPro" id="IPR013766">
    <property type="entry name" value="Thioredoxin_domain"/>
</dbReference>
<dbReference type="PROSITE" id="PS51352">
    <property type="entry name" value="THIOREDOXIN_2"/>
    <property type="match status" value="1"/>
</dbReference>
<feature type="transmembrane region" description="Helical" evidence="6">
    <location>
        <begin position="32"/>
        <end position="54"/>
    </location>
</feature>
<evidence type="ECO:0000256" key="5">
    <source>
        <dbReference type="ARBA" id="ARBA00023284"/>
    </source>
</evidence>
<evidence type="ECO:0000313" key="8">
    <source>
        <dbReference type="EMBL" id="HGS86608.1"/>
    </source>
</evidence>
<evidence type="ECO:0000256" key="2">
    <source>
        <dbReference type="ARBA" id="ARBA00022729"/>
    </source>
</evidence>
<dbReference type="InterPro" id="IPR036249">
    <property type="entry name" value="Thioredoxin-like_sf"/>
</dbReference>
<keyword evidence="6" id="KW-1133">Transmembrane helix</keyword>
<gene>
    <name evidence="8" type="ORF">ENT17_03215</name>
</gene>
<comment type="caution">
    <text evidence="8">The sequence shown here is derived from an EMBL/GenBank/DDBJ whole genome shotgun (WGS) entry which is preliminary data.</text>
</comment>
<dbReference type="EMBL" id="DSXR01000041">
    <property type="protein sequence ID" value="HGS86608.1"/>
    <property type="molecule type" value="Genomic_DNA"/>
</dbReference>
<dbReference type="Pfam" id="PF13462">
    <property type="entry name" value="Thioredoxin_4"/>
    <property type="match status" value="1"/>
</dbReference>
<name>A0A7C4Q1G9_9CHLR</name>
<dbReference type="SUPFAM" id="SSF52833">
    <property type="entry name" value="Thioredoxin-like"/>
    <property type="match status" value="1"/>
</dbReference>
<evidence type="ECO:0000256" key="6">
    <source>
        <dbReference type="SAM" id="Phobius"/>
    </source>
</evidence>